<evidence type="ECO:0000313" key="2">
    <source>
        <dbReference type="Proteomes" id="UP000178425"/>
    </source>
</evidence>
<dbReference type="Proteomes" id="UP000178425">
    <property type="component" value="Unassembled WGS sequence"/>
</dbReference>
<evidence type="ECO:0000313" key="1">
    <source>
        <dbReference type="EMBL" id="OGF77809.1"/>
    </source>
</evidence>
<comment type="caution">
    <text evidence="1">The sequence shown here is derived from an EMBL/GenBank/DDBJ whole genome shotgun (WGS) entry which is preliminary data.</text>
</comment>
<accession>A0A1F5WQ83</accession>
<dbReference type="Pfam" id="PF14076">
    <property type="entry name" value="DUF4258"/>
    <property type="match status" value="1"/>
</dbReference>
<dbReference type="EMBL" id="MFHI01000034">
    <property type="protein sequence ID" value="OGF77809.1"/>
    <property type="molecule type" value="Genomic_DNA"/>
</dbReference>
<proteinExistence type="predicted"/>
<gene>
    <name evidence="1" type="ORF">A2W54_03325</name>
</gene>
<organism evidence="1 2">
    <name type="scientific">Candidatus Giovannonibacteria bacterium RIFCSPHIGHO2_02_43_13</name>
    <dbReference type="NCBI Taxonomy" id="1798330"/>
    <lineage>
        <taxon>Bacteria</taxon>
        <taxon>Candidatus Giovannoniibacteriota</taxon>
    </lineage>
</organism>
<reference evidence="1 2" key="1">
    <citation type="journal article" date="2016" name="Nat. Commun.">
        <title>Thousands of microbial genomes shed light on interconnected biogeochemical processes in an aquifer system.</title>
        <authorList>
            <person name="Anantharaman K."/>
            <person name="Brown C.T."/>
            <person name="Hug L.A."/>
            <person name="Sharon I."/>
            <person name="Castelle C.J."/>
            <person name="Probst A.J."/>
            <person name="Thomas B.C."/>
            <person name="Singh A."/>
            <person name="Wilkins M.J."/>
            <person name="Karaoz U."/>
            <person name="Brodie E.L."/>
            <person name="Williams K.H."/>
            <person name="Hubbard S.S."/>
            <person name="Banfield J.F."/>
        </authorList>
    </citation>
    <scope>NUCLEOTIDE SEQUENCE [LARGE SCALE GENOMIC DNA]</scope>
</reference>
<dbReference type="AlphaFoldDB" id="A0A1F5WQ83"/>
<dbReference type="InterPro" id="IPR025354">
    <property type="entry name" value="DUF4258"/>
</dbReference>
<evidence type="ECO:0008006" key="3">
    <source>
        <dbReference type="Google" id="ProtNLM"/>
    </source>
</evidence>
<protein>
    <recommendedName>
        <fullName evidence="3">DUF4258 domain-containing protein</fullName>
    </recommendedName>
</protein>
<name>A0A1F5WQ83_9BACT</name>
<sequence>MIIFTNHAKKRMRERKILKSQIIAAIENPESAESQENDLKILRRKFGDKILELVIESGKNKVIVVTLYWL</sequence>